<dbReference type="Gene3D" id="1.10.287.90">
    <property type="match status" value="1"/>
</dbReference>
<dbReference type="GO" id="GO:0004129">
    <property type="term" value="F:cytochrome-c oxidase activity"/>
    <property type="evidence" value="ECO:0007669"/>
    <property type="project" value="UniProtKB-UniRule"/>
</dbReference>
<dbReference type="InterPro" id="IPR045187">
    <property type="entry name" value="CcO_II"/>
</dbReference>
<dbReference type="CDD" id="cd04212">
    <property type="entry name" value="CuRO_UO_II"/>
    <property type="match status" value="1"/>
</dbReference>
<evidence type="ECO:0000256" key="10">
    <source>
        <dbReference type="ARBA" id="ARBA00022982"/>
    </source>
</evidence>
<dbReference type="InterPro" id="IPR006333">
    <property type="entry name" value="Cyt_o_ubiquinol_oxidase_su2"/>
</dbReference>
<keyword evidence="11 18" id="KW-1133">Transmembrane helix</keyword>
<dbReference type="InterPro" id="IPR010514">
    <property type="entry name" value="COX_ARM"/>
</dbReference>
<protein>
    <recommendedName>
        <fullName evidence="4 16">Quinol oxidase subunit 2</fullName>
        <ecNumber evidence="16">1.10.3.-</ecNumber>
    </recommendedName>
</protein>
<accession>A0A100VQF0</accession>
<keyword evidence="9" id="KW-0732">Signal</keyword>
<name>A0A100VQF0_PAEAM</name>
<dbReference type="InterPro" id="IPR002429">
    <property type="entry name" value="CcO_II-like_C"/>
</dbReference>
<evidence type="ECO:0000256" key="16">
    <source>
        <dbReference type="PIRNR" id="PIRNR000292"/>
    </source>
</evidence>
<keyword evidence="5 16" id="KW-0813">Transport</keyword>
<dbReference type="Gene3D" id="2.60.40.420">
    <property type="entry name" value="Cupredoxins - blue copper proteins"/>
    <property type="match status" value="1"/>
</dbReference>
<evidence type="ECO:0000256" key="1">
    <source>
        <dbReference type="ARBA" id="ARBA00000725"/>
    </source>
</evidence>
<comment type="catalytic activity">
    <reaction evidence="1 16">
        <text>2 a quinol + O2 = 2 a quinone + 2 H2O</text>
        <dbReference type="Rhea" id="RHEA:55376"/>
        <dbReference type="ChEBI" id="CHEBI:15377"/>
        <dbReference type="ChEBI" id="CHEBI:15379"/>
        <dbReference type="ChEBI" id="CHEBI:24646"/>
        <dbReference type="ChEBI" id="CHEBI:132124"/>
    </reaction>
</comment>
<sequence>MNKKPRSLIRIIIPVVLTLVTIALIVWPMLAGGQYVVLDPKGPIGASQRDLIVISTILCAVIIVPVLILSAVIVWRYRDKPDNKAAYEPNWSHSTKAEAIWWTVPIIIIGLLAIVTVRYTYDLEPSKPLAHEKAPITIQVSSLDWKWLFMYPEQGIATVNTLNIPADRPVKFELTADSPMNSFWIPQLGGQIYTMSGMAMTLYLQADHEGKYWGSGANFTGEHFGEMRFDVNATSDEDFDKWVAEVKQSSQELTTEGYKALAEPGTSNVAYYSAFPEGLFQNIVTKYVVDGQSAHSKHGTSNEAAGATQNSNDVSNQDEDKSAN</sequence>
<evidence type="ECO:0000256" key="14">
    <source>
        <dbReference type="ARBA" id="ARBA00023139"/>
    </source>
</evidence>
<reference evidence="22" key="2">
    <citation type="submission" date="2016-01" db="EMBL/GenBank/DDBJ databases">
        <title>Draft Genome Sequence of Paenibacillus amylolyticus Heshi-A3 that Was Isolated from Fermented Rice Bran with Aging Salted Mackerel, Which Was Named Heshiko as Traditional Fermented Seafood in Japan.</title>
        <authorList>
            <person name="Akuzawa S."/>
            <person name="Nakagawa J."/>
            <person name="Kanekatsu T."/>
            <person name="Kubota E."/>
            <person name="Ohtake R."/>
            <person name="Suzuki T."/>
            <person name="Kanesaki Y."/>
        </authorList>
    </citation>
    <scope>NUCLEOTIDE SEQUENCE [LARGE SCALE GENOMIC DNA]</scope>
    <source>
        <strain evidence="22">Heshi-A3</strain>
    </source>
</reference>
<dbReference type="PANTHER" id="PTHR22888">
    <property type="entry name" value="CYTOCHROME C OXIDASE, SUBUNIT II"/>
    <property type="match status" value="1"/>
</dbReference>
<evidence type="ECO:0000256" key="9">
    <source>
        <dbReference type="ARBA" id="ARBA00022729"/>
    </source>
</evidence>
<comment type="similarity">
    <text evidence="3 16">Belongs to the cytochrome c oxidase subunit 2 family.</text>
</comment>
<evidence type="ECO:0000256" key="5">
    <source>
        <dbReference type="ARBA" id="ARBA00022448"/>
    </source>
</evidence>
<gene>
    <name evidence="21" type="ORF">PAHA3_4038</name>
</gene>
<dbReference type="EC" id="1.10.3.-" evidence="16"/>
<evidence type="ECO:0000256" key="6">
    <source>
        <dbReference type="ARBA" id="ARBA00022475"/>
    </source>
</evidence>
<evidence type="ECO:0000256" key="7">
    <source>
        <dbReference type="ARBA" id="ARBA00022660"/>
    </source>
</evidence>
<evidence type="ECO:0000256" key="13">
    <source>
        <dbReference type="ARBA" id="ARBA00023136"/>
    </source>
</evidence>
<feature type="region of interest" description="Disordered" evidence="17">
    <location>
        <begin position="294"/>
        <end position="324"/>
    </location>
</feature>
<dbReference type="GO" id="GO:0005507">
    <property type="term" value="F:copper ion binding"/>
    <property type="evidence" value="ECO:0007669"/>
    <property type="project" value="InterPro"/>
</dbReference>
<evidence type="ECO:0000313" key="21">
    <source>
        <dbReference type="EMBL" id="GAS83936.1"/>
    </source>
</evidence>
<feature type="transmembrane region" description="Helical" evidence="18">
    <location>
        <begin position="51"/>
        <end position="78"/>
    </location>
</feature>
<dbReference type="EMBL" id="BCNV01000004">
    <property type="protein sequence ID" value="GAS83936.1"/>
    <property type="molecule type" value="Genomic_DNA"/>
</dbReference>
<comment type="subcellular location">
    <subcellularLocation>
        <location evidence="2">Cell membrane</location>
        <topology evidence="2">Multi-pass membrane protein</topology>
    </subcellularLocation>
</comment>
<keyword evidence="12 16" id="KW-0560">Oxidoreductase</keyword>
<comment type="caution">
    <text evidence="21">The sequence shown here is derived from an EMBL/GenBank/DDBJ whole genome shotgun (WGS) entry which is preliminary data.</text>
</comment>
<feature type="compositionally biased region" description="Polar residues" evidence="17">
    <location>
        <begin position="299"/>
        <end position="315"/>
    </location>
</feature>
<feature type="domain" description="Cytochrome oxidase subunit II transmembrane region profile" evidence="20">
    <location>
        <begin position="29"/>
        <end position="127"/>
    </location>
</feature>
<dbReference type="PROSITE" id="PS50999">
    <property type="entry name" value="COX2_TM"/>
    <property type="match status" value="1"/>
</dbReference>
<evidence type="ECO:0000256" key="3">
    <source>
        <dbReference type="ARBA" id="ARBA00007866"/>
    </source>
</evidence>
<dbReference type="PROSITE" id="PS50857">
    <property type="entry name" value="COX2_CUA"/>
    <property type="match status" value="1"/>
</dbReference>
<dbReference type="RefSeq" id="WP_062836428.1">
    <property type="nucleotide sequence ID" value="NZ_BCNV01000004.1"/>
</dbReference>
<evidence type="ECO:0000256" key="8">
    <source>
        <dbReference type="ARBA" id="ARBA00022692"/>
    </source>
</evidence>
<dbReference type="GO" id="GO:0005886">
    <property type="term" value="C:plasma membrane"/>
    <property type="evidence" value="ECO:0007669"/>
    <property type="project" value="UniProtKB-SubCell"/>
</dbReference>
<dbReference type="Pfam" id="PF06481">
    <property type="entry name" value="COX_ARM"/>
    <property type="match status" value="1"/>
</dbReference>
<dbReference type="NCBIfam" id="TIGR01432">
    <property type="entry name" value="QOXA"/>
    <property type="match status" value="1"/>
</dbReference>
<dbReference type="GO" id="GO:0016682">
    <property type="term" value="F:oxidoreductase activity, acting on diphenols and related substances as donors, oxygen as acceptor"/>
    <property type="evidence" value="ECO:0007669"/>
    <property type="project" value="InterPro"/>
</dbReference>
<dbReference type="InterPro" id="IPR008972">
    <property type="entry name" value="Cupredoxin"/>
</dbReference>
<evidence type="ECO:0000259" key="20">
    <source>
        <dbReference type="PROSITE" id="PS50999"/>
    </source>
</evidence>
<comment type="function">
    <text evidence="16">Catalyzes quinol oxidation with the concomitant reduction of oxygen to water. Subunit II transfers the electrons from a quinol to the binuclear center of the catalytic subunit I.</text>
</comment>
<evidence type="ECO:0000256" key="12">
    <source>
        <dbReference type="ARBA" id="ARBA00023002"/>
    </source>
</evidence>
<dbReference type="InterPro" id="IPR034227">
    <property type="entry name" value="CuRO_UO_II"/>
</dbReference>
<keyword evidence="15" id="KW-0449">Lipoprotein</keyword>
<dbReference type="InterPro" id="IPR006332">
    <property type="entry name" value="QoxA"/>
</dbReference>
<dbReference type="GO" id="GO:0009486">
    <property type="term" value="F:cytochrome bo3 ubiquinol oxidase activity"/>
    <property type="evidence" value="ECO:0007669"/>
    <property type="project" value="InterPro"/>
</dbReference>
<evidence type="ECO:0000256" key="4">
    <source>
        <dbReference type="ARBA" id="ARBA00016131"/>
    </source>
</evidence>
<keyword evidence="6 16" id="KW-1003">Cell membrane</keyword>
<dbReference type="SUPFAM" id="SSF81464">
    <property type="entry name" value="Cytochrome c oxidase subunit II-like, transmembrane region"/>
    <property type="match status" value="1"/>
</dbReference>
<feature type="transmembrane region" description="Helical" evidence="18">
    <location>
        <begin position="12"/>
        <end position="31"/>
    </location>
</feature>
<keyword evidence="8 18" id="KW-0812">Transmembrane</keyword>
<evidence type="ECO:0000256" key="2">
    <source>
        <dbReference type="ARBA" id="ARBA00004651"/>
    </source>
</evidence>
<evidence type="ECO:0000256" key="15">
    <source>
        <dbReference type="ARBA" id="ARBA00023288"/>
    </source>
</evidence>
<evidence type="ECO:0000259" key="19">
    <source>
        <dbReference type="PROSITE" id="PS50857"/>
    </source>
</evidence>
<dbReference type="Proteomes" id="UP000069697">
    <property type="component" value="Unassembled WGS sequence"/>
</dbReference>
<keyword evidence="10 16" id="KW-0249">Electron transport</keyword>
<dbReference type="PIRSF" id="PIRSF000292">
    <property type="entry name" value="Ubi_od_II"/>
    <property type="match status" value="1"/>
</dbReference>
<feature type="domain" description="Cytochrome oxidase subunit II copper A binding" evidence="19">
    <location>
        <begin position="133"/>
        <end position="245"/>
    </location>
</feature>
<keyword evidence="14" id="KW-0564">Palmitate</keyword>
<dbReference type="PANTHER" id="PTHR22888:SF18">
    <property type="entry name" value="CYTOCHROME BO(3) UBIQUINOL OXIDASE SUBUNIT 2"/>
    <property type="match status" value="1"/>
</dbReference>
<keyword evidence="7 16" id="KW-0679">Respiratory chain</keyword>
<dbReference type="AlphaFoldDB" id="A0A100VQF0"/>
<reference evidence="21 22" key="1">
    <citation type="journal article" date="2016" name="Genome Announc.">
        <title>Draft Genome Sequence of Paenibacillus amylolyticus Heshi-A3, Isolated from Fermented Rice Bran in a Japanese Fermented Seafood Dish.</title>
        <authorList>
            <person name="Akuzawa S."/>
            <person name="Nagaoka J."/>
            <person name="Kanekatsu M."/>
            <person name="Kubota E."/>
            <person name="Ohtake R."/>
            <person name="Suzuki T."/>
            <person name="Kanesaki Y."/>
        </authorList>
    </citation>
    <scope>NUCLEOTIDE SEQUENCE [LARGE SCALE GENOMIC DNA]</scope>
    <source>
        <strain evidence="21 22">Heshi-A3</strain>
    </source>
</reference>
<dbReference type="NCBIfam" id="TIGR01433">
    <property type="entry name" value="CyoA"/>
    <property type="match status" value="1"/>
</dbReference>
<organism evidence="21 22">
    <name type="scientific">Paenibacillus amylolyticus</name>
    <dbReference type="NCBI Taxonomy" id="1451"/>
    <lineage>
        <taxon>Bacteria</taxon>
        <taxon>Bacillati</taxon>
        <taxon>Bacillota</taxon>
        <taxon>Bacilli</taxon>
        <taxon>Bacillales</taxon>
        <taxon>Paenibacillaceae</taxon>
        <taxon>Paenibacillus</taxon>
    </lineage>
</organism>
<proteinExistence type="inferred from homology"/>
<dbReference type="InterPro" id="IPR011759">
    <property type="entry name" value="Cyt_c_oxidase_su2_TM_dom"/>
</dbReference>
<evidence type="ECO:0000256" key="11">
    <source>
        <dbReference type="ARBA" id="ARBA00022989"/>
    </source>
</evidence>
<evidence type="ECO:0000256" key="17">
    <source>
        <dbReference type="SAM" id="MobiDB-lite"/>
    </source>
</evidence>
<keyword evidence="13 16" id="KW-0472">Membrane</keyword>
<dbReference type="SUPFAM" id="SSF49503">
    <property type="entry name" value="Cupredoxins"/>
    <property type="match status" value="1"/>
</dbReference>
<evidence type="ECO:0000256" key="18">
    <source>
        <dbReference type="SAM" id="Phobius"/>
    </source>
</evidence>
<dbReference type="InterPro" id="IPR036257">
    <property type="entry name" value="Cyt_c_oxidase_su2_TM_sf"/>
</dbReference>
<feature type="transmembrane region" description="Helical" evidence="18">
    <location>
        <begin position="99"/>
        <end position="121"/>
    </location>
</feature>
<dbReference type="GO" id="GO:0042773">
    <property type="term" value="P:ATP synthesis coupled electron transport"/>
    <property type="evidence" value="ECO:0007669"/>
    <property type="project" value="TreeGrafter"/>
</dbReference>
<evidence type="ECO:0000313" key="22">
    <source>
        <dbReference type="Proteomes" id="UP000069697"/>
    </source>
</evidence>